<comment type="catalytic activity">
    <reaction evidence="4">
        <text>ADP-alpha-D-ribose 1''-phosphate + H2O = ADP-D-ribose + phosphate</text>
        <dbReference type="Rhea" id="RHEA:25029"/>
        <dbReference type="ChEBI" id="CHEBI:15377"/>
        <dbReference type="ChEBI" id="CHEBI:43474"/>
        <dbReference type="ChEBI" id="CHEBI:57967"/>
        <dbReference type="ChEBI" id="CHEBI:58753"/>
        <dbReference type="EC" id="3.1.3.84"/>
    </reaction>
</comment>
<protein>
    <recommendedName>
        <fullName evidence="3">ADP-ribose 1''-phosphate phosphatase</fullName>
        <ecNumber evidence="2">3.1.3.84</ecNumber>
    </recommendedName>
</protein>
<dbReference type="InterPro" id="IPR050892">
    <property type="entry name" value="ADP-ribose_metab_enzymes"/>
</dbReference>
<proteinExistence type="inferred from homology"/>
<dbReference type="InterPro" id="IPR002589">
    <property type="entry name" value="Macro_dom"/>
</dbReference>
<dbReference type="InterPro" id="IPR043472">
    <property type="entry name" value="Macro_dom-like"/>
</dbReference>
<reference evidence="6 7" key="1">
    <citation type="journal article" date="2015" name="Fungal Genet. Biol.">
        <title>Evolution of novel wood decay mechanisms in Agaricales revealed by the genome sequences of Fistulina hepatica and Cylindrobasidium torrendii.</title>
        <authorList>
            <person name="Floudas D."/>
            <person name="Held B.W."/>
            <person name="Riley R."/>
            <person name="Nagy L.G."/>
            <person name="Koehler G."/>
            <person name="Ransdell A.S."/>
            <person name="Younus H."/>
            <person name="Chow J."/>
            <person name="Chiniquy J."/>
            <person name="Lipzen A."/>
            <person name="Tritt A."/>
            <person name="Sun H."/>
            <person name="Haridas S."/>
            <person name="LaButti K."/>
            <person name="Ohm R.A."/>
            <person name="Kues U."/>
            <person name="Blanchette R.A."/>
            <person name="Grigoriev I.V."/>
            <person name="Minto R.E."/>
            <person name="Hibbett D.S."/>
        </authorList>
    </citation>
    <scope>NUCLEOTIDE SEQUENCE [LARGE SCALE GENOMIC DNA]</scope>
    <source>
        <strain evidence="6 7">FP15055 ss-10</strain>
    </source>
</reference>
<dbReference type="EMBL" id="KN880608">
    <property type="protein sequence ID" value="KIY65021.1"/>
    <property type="molecule type" value="Genomic_DNA"/>
</dbReference>
<dbReference type="STRING" id="1314674.A0A0D7B666"/>
<dbReference type="PANTHER" id="PTHR12521:SF0">
    <property type="entry name" value="ADP-RIBOSE GLYCOHYDROLASE OARD1"/>
    <property type="match status" value="1"/>
</dbReference>
<dbReference type="GO" id="GO:0140291">
    <property type="term" value="P:peptidyl-glutamate ADP-deribosylation"/>
    <property type="evidence" value="ECO:0007669"/>
    <property type="project" value="TreeGrafter"/>
</dbReference>
<evidence type="ECO:0000313" key="7">
    <source>
        <dbReference type="Proteomes" id="UP000054007"/>
    </source>
</evidence>
<name>A0A0D7B666_9AGAR</name>
<dbReference type="Gene3D" id="3.40.220.10">
    <property type="entry name" value="Leucine Aminopeptidase, subunit E, domain 1"/>
    <property type="match status" value="1"/>
</dbReference>
<evidence type="ECO:0000313" key="6">
    <source>
        <dbReference type="EMBL" id="KIY65021.1"/>
    </source>
</evidence>
<dbReference type="Proteomes" id="UP000054007">
    <property type="component" value="Unassembled WGS sequence"/>
</dbReference>
<organism evidence="6 7">
    <name type="scientific">Cylindrobasidium torrendii FP15055 ss-10</name>
    <dbReference type="NCBI Taxonomy" id="1314674"/>
    <lineage>
        <taxon>Eukaryota</taxon>
        <taxon>Fungi</taxon>
        <taxon>Dikarya</taxon>
        <taxon>Basidiomycota</taxon>
        <taxon>Agaricomycotina</taxon>
        <taxon>Agaricomycetes</taxon>
        <taxon>Agaricomycetidae</taxon>
        <taxon>Agaricales</taxon>
        <taxon>Marasmiineae</taxon>
        <taxon>Physalacriaceae</taxon>
        <taxon>Cylindrobasidium</taxon>
    </lineage>
</organism>
<dbReference type="CDD" id="cd02901">
    <property type="entry name" value="Macro_Poa1p-like"/>
    <property type="match status" value="1"/>
</dbReference>
<dbReference type="SMART" id="SM00506">
    <property type="entry name" value="A1pp"/>
    <property type="match status" value="1"/>
</dbReference>
<evidence type="ECO:0000256" key="2">
    <source>
        <dbReference type="ARBA" id="ARBA00012983"/>
    </source>
</evidence>
<evidence type="ECO:0000256" key="1">
    <source>
        <dbReference type="ARBA" id="ARBA00006575"/>
    </source>
</evidence>
<dbReference type="PANTHER" id="PTHR12521">
    <property type="entry name" value="PROTEIN C6ORF130"/>
    <property type="match status" value="1"/>
</dbReference>
<accession>A0A0D7B666</accession>
<dbReference type="OrthoDB" id="2155246at2759"/>
<dbReference type="EC" id="3.1.3.84" evidence="2"/>
<evidence type="ECO:0000259" key="5">
    <source>
        <dbReference type="PROSITE" id="PS51154"/>
    </source>
</evidence>
<gene>
    <name evidence="6" type="ORF">CYLTODRAFT_438009</name>
</gene>
<evidence type="ECO:0000256" key="3">
    <source>
        <dbReference type="ARBA" id="ARBA00019744"/>
    </source>
</evidence>
<dbReference type="AlphaFoldDB" id="A0A0D7B666"/>
<feature type="domain" description="Macro" evidence="5">
    <location>
        <begin position="1"/>
        <end position="155"/>
    </location>
</feature>
<dbReference type="SUPFAM" id="SSF52949">
    <property type="entry name" value="Macro domain-like"/>
    <property type="match status" value="1"/>
</dbReference>
<dbReference type="Pfam" id="PF01661">
    <property type="entry name" value="Macro"/>
    <property type="match status" value="1"/>
</dbReference>
<keyword evidence="7" id="KW-1185">Reference proteome</keyword>
<comment type="similarity">
    <text evidence="1">Belongs to the POA1 family.</text>
</comment>
<sequence length="155" mass="17306">MTLTHVKADLFTAPPPRSILVHACNTVGKWGSGIAVPFRERFPEAFDAYKTHCDEHTREELIGTCLIIPGKKYDIACLFTSKLYSRKKDGPEDILRATRSAVEDLMRQNTGGQELHACRFNSGKFAVPWEQTEAVLKELGVDMTVYQPLNLPPGS</sequence>
<dbReference type="PROSITE" id="PS51154">
    <property type="entry name" value="MACRO"/>
    <property type="match status" value="1"/>
</dbReference>
<evidence type="ECO:0000256" key="4">
    <source>
        <dbReference type="ARBA" id="ARBA00034427"/>
    </source>
</evidence>